<dbReference type="Proteomes" id="UP000243217">
    <property type="component" value="Unassembled WGS sequence"/>
</dbReference>
<dbReference type="InterPro" id="IPR015364">
    <property type="entry name" value="RhgB_N"/>
</dbReference>
<dbReference type="STRING" id="74557.A0A1V9Y907"/>
<name>A0A1V9Y907_9STRA</name>
<dbReference type="GO" id="GO:0016837">
    <property type="term" value="F:carbon-oxygen lyase activity, acting on polysaccharides"/>
    <property type="evidence" value="ECO:0007669"/>
    <property type="project" value="InterPro"/>
</dbReference>
<evidence type="ECO:0000313" key="4">
    <source>
        <dbReference type="Proteomes" id="UP000243217"/>
    </source>
</evidence>
<dbReference type="InterPro" id="IPR016590">
    <property type="entry name" value="Rhamnogalacturonase_B"/>
</dbReference>
<keyword evidence="4" id="KW-1185">Reference proteome</keyword>
<feature type="domain" description="Rhamnogalacturonase B N-terminal" evidence="2">
    <location>
        <begin position="23"/>
        <end position="205"/>
    </location>
</feature>
<dbReference type="GO" id="GO:0030246">
    <property type="term" value="F:carbohydrate binding"/>
    <property type="evidence" value="ECO:0007669"/>
    <property type="project" value="InterPro"/>
</dbReference>
<dbReference type="OrthoDB" id="114708at2759"/>
<gene>
    <name evidence="3" type="ORF">THRCLA_23231</name>
</gene>
<keyword evidence="1" id="KW-0732">Signal</keyword>
<dbReference type="InterPro" id="IPR011013">
    <property type="entry name" value="Gal_mutarotase_sf_dom"/>
</dbReference>
<dbReference type="SUPFAM" id="SSF74650">
    <property type="entry name" value="Galactose mutarotase-like"/>
    <property type="match status" value="1"/>
</dbReference>
<dbReference type="Pfam" id="PF09284">
    <property type="entry name" value="RhgB_N"/>
    <property type="match status" value="1"/>
</dbReference>
<dbReference type="AlphaFoldDB" id="A0A1V9Y907"/>
<evidence type="ECO:0000313" key="3">
    <source>
        <dbReference type="EMBL" id="OQR82193.1"/>
    </source>
</evidence>
<proteinExistence type="predicted"/>
<evidence type="ECO:0000256" key="1">
    <source>
        <dbReference type="SAM" id="SignalP"/>
    </source>
</evidence>
<dbReference type="EMBL" id="JNBS01004826">
    <property type="protein sequence ID" value="OQR82193.1"/>
    <property type="molecule type" value="Genomic_DNA"/>
</dbReference>
<protein>
    <submittedName>
        <fullName evidence="3">Polysaccharide lyase</fullName>
    </submittedName>
</protein>
<accession>A0A1V9Y907</accession>
<keyword evidence="3" id="KW-0456">Lyase</keyword>
<dbReference type="PANTHER" id="PTHR36574">
    <property type="entry name" value="RHAMNOGALACTURONATE LYASE-RELATED"/>
    <property type="match status" value="1"/>
</dbReference>
<feature type="non-terminal residue" evidence="3">
    <location>
        <position position="206"/>
    </location>
</feature>
<dbReference type="Gene3D" id="2.70.98.10">
    <property type="match status" value="1"/>
</dbReference>
<dbReference type="PANTHER" id="PTHR36574:SF1">
    <property type="entry name" value="RHAMNOGALACTURONATE LYASE-RELATED"/>
    <property type="match status" value="1"/>
</dbReference>
<reference evidence="3 4" key="1">
    <citation type="journal article" date="2014" name="Genome Biol. Evol.">
        <title>The secreted proteins of Achlya hypogyna and Thraustotheca clavata identify the ancestral oomycete secretome and reveal gene acquisitions by horizontal gene transfer.</title>
        <authorList>
            <person name="Misner I."/>
            <person name="Blouin N."/>
            <person name="Leonard G."/>
            <person name="Richards T.A."/>
            <person name="Lane C.E."/>
        </authorList>
    </citation>
    <scope>NUCLEOTIDE SEQUENCE [LARGE SCALE GENOMIC DNA]</scope>
    <source>
        <strain evidence="3 4">ATCC 34112</strain>
    </source>
</reference>
<feature type="chain" id="PRO_5011963738" evidence="1">
    <location>
        <begin position="19"/>
        <end position="206"/>
    </location>
</feature>
<feature type="signal peptide" evidence="1">
    <location>
        <begin position="1"/>
        <end position="18"/>
    </location>
</feature>
<evidence type="ECO:0000259" key="2">
    <source>
        <dbReference type="Pfam" id="PF09284"/>
    </source>
</evidence>
<comment type="caution">
    <text evidence="3">The sequence shown here is derived from an EMBL/GenBank/DDBJ whole genome shotgun (WGS) entry which is preliminary data.</text>
</comment>
<organism evidence="3 4">
    <name type="scientific">Thraustotheca clavata</name>
    <dbReference type="NCBI Taxonomy" id="74557"/>
    <lineage>
        <taxon>Eukaryota</taxon>
        <taxon>Sar</taxon>
        <taxon>Stramenopiles</taxon>
        <taxon>Oomycota</taxon>
        <taxon>Saprolegniomycetes</taxon>
        <taxon>Saprolegniales</taxon>
        <taxon>Achlyaceae</taxon>
        <taxon>Thraustotheca</taxon>
    </lineage>
</organism>
<sequence length="206" mass="22404">MRLLYAAFAFILAPFISAEELGYSATSDGSKWIITSGSGLVVTMLRSSCDIVSLKYNNQELQYKSANTHINSGLGSVTSSIKTLSDAKKTIQITCSKTGLTQYYFFRPNENMIYMGTYHSKDLQLPELRFLARLSRSVVTSGITAAALDGFDVAVEAEDVVANSAGITRSKFYSGVPHIDDTIHGAFGSKVGVYFVMSPQAYETSI</sequence>
<dbReference type="InterPro" id="IPR014718">
    <property type="entry name" value="GH-type_carb-bd"/>
</dbReference>
<dbReference type="GO" id="GO:0045490">
    <property type="term" value="P:pectin catabolic process"/>
    <property type="evidence" value="ECO:0007669"/>
    <property type="project" value="TreeGrafter"/>
</dbReference>